<gene>
    <name evidence="2" type="ORF">O0931_01540</name>
</gene>
<dbReference type="RefSeq" id="WP_269413803.1">
    <property type="nucleotide sequence ID" value="NZ_JAPWGL010000001.1"/>
</dbReference>
<accession>A0ABT4KSS1</accession>
<comment type="caution">
    <text evidence="2">The sequence shown here is derived from an EMBL/GenBank/DDBJ whole genome shotgun (WGS) entry which is preliminary data.</text>
</comment>
<evidence type="ECO:0000313" key="2">
    <source>
        <dbReference type="EMBL" id="MCZ4221973.1"/>
    </source>
</evidence>
<organism evidence="2 3">
    <name type="scientific">Pedobacter rhodius</name>
    <dbReference type="NCBI Taxonomy" id="3004098"/>
    <lineage>
        <taxon>Bacteria</taxon>
        <taxon>Pseudomonadati</taxon>
        <taxon>Bacteroidota</taxon>
        <taxon>Sphingobacteriia</taxon>
        <taxon>Sphingobacteriales</taxon>
        <taxon>Sphingobacteriaceae</taxon>
        <taxon>Pedobacter</taxon>
    </lineage>
</organism>
<reference evidence="2" key="1">
    <citation type="submission" date="2022-12" db="EMBL/GenBank/DDBJ databases">
        <title>Genome sequence of SJ11.</title>
        <authorList>
            <person name="Woo H."/>
        </authorList>
    </citation>
    <scope>NUCLEOTIDE SEQUENCE</scope>
    <source>
        <strain evidence="2">SJ11</strain>
    </source>
</reference>
<keyword evidence="3" id="KW-1185">Reference proteome</keyword>
<dbReference type="Proteomes" id="UP001144341">
    <property type="component" value="Unassembled WGS sequence"/>
</dbReference>
<name>A0ABT4KSS1_9SPHI</name>
<feature type="compositionally biased region" description="Basic and acidic residues" evidence="1">
    <location>
        <begin position="43"/>
        <end position="57"/>
    </location>
</feature>
<sequence length="88" mass="9745">MENQDKNTVKPHPKPSDDAQSLVETIIPSTEDKASTTTQVEQPEIKESEKAVDKEKDTDEEELPGNTDEKEAEKHGNDEGDKIETVAP</sequence>
<protein>
    <submittedName>
        <fullName evidence="2">Uncharacterized protein</fullName>
    </submittedName>
</protein>
<dbReference type="EMBL" id="JAPWGL010000001">
    <property type="protein sequence ID" value="MCZ4221973.1"/>
    <property type="molecule type" value="Genomic_DNA"/>
</dbReference>
<feature type="region of interest" description="Disordered" evidence="1">
    <location>
        <begin position="1"/>
        <end position="88"/>
    </location>
</feature>
<proteinExistence type="predicted"/>
<evidence type="ECO:0000256" key="1">
    <source>
        <dbReference type="SAM" id="MobiDB-lite"/>
    </source>
</evidence>
<evidence type="ECO:0000313" key="3">
    <source>
        <dbReference type="Proteomes" id="UP001144341"/>
    </source>
</evidence>
<feature type="compositionally biased region" description="Basic and acidic residues" evidence="1">
    <location>
        <begin position="67"/>
        <end position="88"/>
    </location>
</feature>